<evidence type="ECO:0000313" key="1">
    <source>
        <dbReference type="EMBL" id="VDK18045.1"/>
    </source>
</evidence>
<dbReference type="Proteomes" id="UP000267096">
    <property type="component" value="Unassembled WGS sequence"/>
</dbReference>
<evidence type="ECO:0000313" key="3">
    <source>
        <dbReference type="WBParaSite" id="ASIM_0000085101-mRNA-1"/>
    </source>
</evidence>
<dbReference type="WBParaSite" id="ASIM_0000085101-mRNA-1">
    <property type="protein sequence ID" value="ASIM_0000085101-mRNA-1"/>
    <property type="gene ID" value="ASIM_0000085101"/>
</dbReference>
<reference evidence="3" key="1">
    <citation type="submission" date="2017-02" db="UniProtKB">
        <authorList>
            <consortium name="WormBaseParasite"/>
        </authorList>
    </citation>
    <scope>IDENTIFICATION</scope>
</reference>
<protein>
    <submittedName>
        <fullName evidence="1 3">Uncharacterized protein</fullName>
    </submittedName>
</protein>
<dbReference type="EMBL" id="UYRR01000601">
    <property type="protein sequence ID" value="VDK18045.1"/>
    <property type="molecule type" value="Genomic_DNA"/>
</dbReference>
<keyword evidence="2" id="KW-1185">Reference proteome</keyword>
<sequence length="84" mass="9846">MITKLVVGISHHFNQAEYEDVCHCCCSDEDDDDCGSSESDEGAQLFRLDDTELWTYSLKTRQVILSNWIMHNKRYEFTRQLPVK</sequence>
<dbReference type="AlphaFoldDB" id="A0A0M3J016"/>
<gene>
    <name evidence="1" type="ORF">ASIM_LOCUS749</name>
</gene>
<proteinExistence type="predicted"/>
<name>A0A0M3J016_ANISI</name>
<organism evidence="3">
    <name type="scientific">Anisakis simplex</name>
    <name type="common">Herring worm</name>
    <dbReference type="NCBI Taxonomy" id="6269"/>
    <lineage>
        <taxon>Eukaryota</taxon>
        <taxon>Metazoa</taxon>
        <taxon>Ecdysozoa</taxon>
        <taxon>Nematoda</taxon>
        <taxon>Chromadorea</taxon>
        <taxon>Rhabditida</taxon>
        <taxon>Spirurina</taxon>
        <taxon>Ascaridomorpha</taxon>
        <taxon>Ascaridoidea</taxon>
        <taxon>Anisakidae</taxon>
        <taxon>Anisakis</taxon>
        <taxon>Anisakis simplex complex</taxon>
    </lineage>
</organism>
<evidence type="ECO:0000313" key="2">
    <source>
        <dbReference type="Proteomes" id="UP000267096"/>
    </source>
</evidence>
<reference evidence="1 2" key="2">
    <citation type="submission" date="2018-11" db="EMBL/GenBank/DDBJ databases">
        <authorList>
            <consortium name="Pathogen Informatics"/>
        </authorList>
    </citation>
    <scope>NUCLEOTIDE SEQUENCE [LARGE SCALE GENOMIC DNA]</scope>
</reference>
<accession>A0A0M3J016</accession>